<evidence type="ECO:0000313" key="2">
    <source>
        <dbReference type="EMBL" id="KAF5184705.1"/>
    </source>
</evidence>
<reference evidence="2 3" key="1">
    <citation type="submission" date="2020-06" db="EMBL/GenBank/DDBJ databases">
        <title>Transcriptomic and genomic resources for Thalictrum thalictroides and T. hernandezii: Facilitating candidate gene discovery in an emerging model plant lineage.</title>
        <authorList>
            <person name="Arias T."/>
            <person name="Riano-Pachon D.M."/>
            <person name="Di Stilio V.S."/>
        </authorList>
    </citation>
    <scope>NUCLEOTIDE SEQUENCE [LARGE SCALE GENOMIC DNA]</scope>
    <source>
        <strain evidence="3">cv. WT478/WT964</strain>
        <tissue evidence="2">Leaves</tissue>
    </source>
</reference>
<proteinExistence type="predicted"/>
<feature type="region of interest" description="Disordered" evidence="1">
    <location>
        <begin position="217"/>
        <end position="249"/>
    </location>
</feature>
<name>A0A7J6VKM5_THATH</name>
<comment type="caution">
    <text evidence="2">The sequence shown here is derived from an EMBL/GenBank/DDBJ whole genome shotgun (WGS) entry which is preliminary data.</text>
</comment>
<evidence type="ECO:0000256" key="1">
    <source>
        <dbReference type="SAM" id="MobiDB-lite"/>
    </source>
</evidence>
<organism evidence="2 3">
    <name type="scientific">Thalictrum thalictroides</name>
    <name type="common">Rue-anemone</name>
    <name type="synonym">Anemone thalictroides</name>
    <dbReference type="NCBI Taxonomy" id="46969"/>
    <lineage>
        <taxon>Eukaryota</taxon>
        <taxon>Viridiplantae</taxon>
        <taxon>Streptophyta</taxon>
        <taxon>Embryophyta</taxon>
        <taxon>Tracheophyta</taxon>
        <taxon>Spermatophyta</taxon>
        <taxon>Magnoliopsida</taxon>
        <taxon>Ranunculales</taxon>
        <taxon>Ranunculaceae</taxon>
        <taxon>Thalictroideae</taxon>
        <taxon>Thalictrum</taxon>
    </lineage>
</organism>
<dbReference type="AlphaFoldDB" id="A0A7J6VKM5"/>
<dbReference type="EMBL" id="JABWDY010031725">
    <property type="protein sequence ID" value="KAF5184705.1"/>
    <property type="molecule type" value="Genomic_DNA"/>
</dbReference>
<protein>
    <submittedName>
        <fullName evidence="2">Uncharacterized protein</fullName>
    </submittedName>
</protein>
<gene>
    <name evidence="2" type="ORF">FRX31_025710</name>
</gene>
<keyword evidence="3" id="KW-1185">Reference proteome</keyword>
<dbReference type="Proteomes" id="UP000554482">
    <property type="component" value="Unassembled WGS sequence"/>
</dbReference>
<accession>A0A7J6VKM5</accession>
<sequence length="342" mass="38730">MATTRDGNNVRTRIVFSVEGKSFEASVTTLDFGREVTIVEKVGKKTFTGKVSILGGRWIGKLMCQISSIRTHIGTSFRLPERWGSIIDTVLNNEWGKFLKITIYRRDGGRRFSTVCFPSGENGSSWEKLGAGMRTMLEFPEPNLGSTQAWNHARTFTNGVSPSFAQMCNQSLNGGRNIQEPCEVNIRNGGVVTNAFWWRLVVICKVEGFAPDWKWLEDKPSSSTSNQSRVRESPLQIEDVDTQTHQPRETNNFSINEIARGLSECRTSADISHWIKYMVVPFSHDMGMTSELGVQGEERMFWEIYNQYGNMNENETINDDNEERALVKTSEFPKELLVSNVV</sequence>
<evidence type="ECO:0000313" key="3">
    <source>
        <dbReference type="Proteomes" id="UP000554482"/>
    </source>
</evidence>